<reference evidence="3 4" key="1">
    <citation type="submission" date="2017-12" db="EMBL/GenBank/DDBJ databases">
        <title>Hemimetabolous genomes reveal molecular basis of termite eusociality.</title>
        <authorList>
            <person name="Harrison M.C."/>
            <person name="Jongepier E."/>
            <person name="Robertson H.M."/>
            <person name="Arning N."/>
            <person name="Bitard-Feildel T."/>
            <person name="Chao H."/>
            <person name="Childers C.P."/>
            <person name="Dinh H."/>
            <person name="Doddapaneni H."/>
            <person name="Dugan S."/>
            <person name="Gowin J."/>
            <person name="Greiner C."/>
            <person name="Han Y."/>
            <person name="Hu H."/>
            <person name="Hughes D.S.T."/>
            <person name="Huylmans A.-K."/>
            <person name="Kemena C."/>
            <person name="Kremer L.P.M."/>
            <person name="Lee S.L."/>
            <person name="Lopez-Ezquerra A."/>
            <person name="Mallet L."/>
            <person name="Monroy-Kuhn J.M."/>
            <person name="Moser A."/>
            <person name="Murali S.C."/>
            <person name="Muzny D.M."/>
            <person name="Otani S."/>
            <person name="Piulachs M.-D."/>
            <person name="Poelchau M."/>
            <person name="Qu J."/>
            <person name="Schaub F."/>
            <person name="Wada-Katsumata A."/>
            <person name="Worley K.C."/>
            <person name="Xie Q."/>
            <person name="Ylla G."/>
            <person name="Poulsen M."/>
            <person name="Gibbs R.A."/>
            <person name="Schal C."/>
            <person name="Richards S."/>
            <person name="Belles X."/>
            <person name="Korb J."/>
            <person name="Bornberg-Bauer E."/>
        </authorList>
    </citation>
    <scope>NUCLEOTIDE SEQUENCE [LARGE SCALE GENOMIC DNA]</scope>
    <source>
        <tissue evidence="3">Whole body</tissue>
    </source>
</reference>
<dbReference type="InterPro" id="IPR036734">
    <property type="entry name" value="Neur_chan_lig-bd_sf"/>
</dbReference>
<feature type="chain" id="PRO_5014443463" description="Neurotransmitter-gated ion-channel ligand-binding domain-containing protein" evidence="1">
    <location>
        <begin position="19"/>
        <end position="128"/>
    </location>
</feature>
<dbReference type="GO" id="GO:0016020">
    <property type="term" value="C:membrane"/>
    <property type="evidence" value="ECO:0007669"/>
    <property type="project" value="InterPro"/>
</dbReference>
<feature type="signal peptide" evidence="1">
    <location>
        <begin position="1"/>
        <end position="18"/>
    </location>
</feature>
<evidence type="ECO:0000256" key="1">
    <source>
        <dbReference type="SAM" id="SignalP"/>
    </source>
</evidence>
<dbReference type="InParanoid" id="A0A2J7PSB5"/>
<evidence type="ECO:0000313" key="4">
    <source>
        <dbReference type="Proteomes" id="UP000235965"/>
    </source>
</evidence>
<proteinExistence type="predicted"/>
<feature type="domain" description="Neurotransmitter-gated ion-channel ligand-binding" evidence="2">
    <location>
        <begin position="23"/>
        <end position="65"/>
    </location>
</feature>
<dbReference type="SUPFAM" id="SSF63712">
    <property type="entry name" value="Nicotinic receptor ligand binding domain-like"/>
    <property type="match status" value="1"/>
</dbReference>
<dbReference type="EMBL" id="NEVH01021935">
    <property type="protein sequence ID" value="PNF19221.1"/>
    <property type="molecule type" value="Genomic_DNA"/>
</dbReference>
<sequence>MGSVLLALLLSVIGGTVANPEAKRLYDDLLSNYNRLIRPVGNNSDRLTVKMGLRLSQLIDVMCMKIEVDCTIESSNGLEIYVNYGGLTGRIIFHLRVHVTSQQHSRFEVSKSSSDLSSGSETLCGTES</sequence>
<organism evidence="3 4">
    <name type="scientific">Cryptotermes secundus</name>
    <dbReference type="NCBI Taxonomy" id="105785"/>
    <lineage>
        <taxon>Eukaryota</taxon>
        <taxon>Metazoa</taxon>
        <taxon>Ecdysozoa</taxon>
        <taxon>Arthropoda</taxon>
        <taxon>Hexapoda</taxon>
        <taxon>Insecta</taxon>
        <taxon>Pterygota</taxon>
        <taxon>Neoptera</taxon>
        <taxon>Polyneoptera</taxon>
        <taxon>Dictyoptera</taxon>
        <taxon>Blattodea</taxon>
        <taxon>Blattoidea</taxon>
        <taxon>Termitoidae</taxon>
        <taxon>Kalotermitidae</taxon>
        <taxon>Cryptotermitinae</taxon>
        <taxon>Cryptotermes</taxon>
    </lineage>
</organism>
<dbReference type="InterPro" id="IPR006202">
    <property type="entry name" value="Neur_chan_lig-bd"/>
</dbReference>
<dbReference type="STRING" id="105785.A0A2J7PSB5"/>
<dbReference type="AlphaFoldDB" id="A0A2J7PSB5"/>
<evidence type="ECO:0000313" key="3">
    <source>
        <dbReference type="EMBL" id="PNF19221.1"/>
    </source>
</evidence>
<dbReference type="OrthoDB" id="5975154at2759"/>
<gene>
    <name evidence="3" type="ORF">B7P43_G08965</name>
</gene>
<protein>
    <recommendedName>
        <fullName evidence="2">Neurotransmitter-gated ion-channel ligand-binding domain-containing protein</fullName>
    </recommendedName>
</protein>
<comment type="caution">
    <text evidence="3">The sequence shown here is derived from an EMBL/GenBank/DDBJ whole genome shotgun (WGS) entry which is preliminary data.</text>
</comment>
<dbReference type="Pfam" id="PF02931">
    <property type="entry name" value="Neur_chan_LBD"/>
    <property type="match status" value="1"/>
</dbReference>
<dbReference type="Gene3D" id="2.70.170.10">
    <property type="entry name" value="Neurotransmitter-gated ion-channel ligand-binding domain"/>
    <property type="match status" value="1"/>
</dbReference>
<dbReference type="GO" id="GO:0005230">
    <property type="term" value="F:extracellular ligand-gated monoatomic ion channel activity"/>
    <property type="evidence" value="ECO:0007669"/>
    <property type="project" value="InterPro"/>
</dbReference>
<keyword evidence="4" id="KW-1185">Reference proteome</keyword>
<keyword evidence="1" id="KW-0732">Signal</keyword>
<accession>A0A2J7PSB5</accession>
<dbReference type="Proteomes" id="UP000235965">
    <property type="component" value="Unassembled WGS sequence"/>
</dbReference>
<name>A0A2J7PSB5_9NEOP</name>
<evidence type="ECO:0000259" key="2">
    <source>
        <dbReference type="Pfam" id="PF02931"/>
    </source>
</evidence>